<comment type="similarity">
    <text evidence="1">Belongs to the NmrA-type oxidoreductase family.</text>
</comment>
<dbReference type="InterPro" id="IPR008030">
    <property type="entry name" value="NmrA-like"/>
</dbReference>
<dbReference type="Pfam" id="PF05368">
    <property type="entry name" value="NmrA"/>
    <property type="match status" value="1"/>
</dbReference>
<keyword evidence="5" id="KW-1185">Reference proteome</keyword>
<protein>
    <submittedName>
        <fullName evidence="4">NAD(P)H-binding protein</fullName>
    </submittedName>
</protein>
<reference evidence="4 5" key="1">
    <citation type="submission" date="2019-11" db="EMBL/GenBank/DDBJ databases">
        <authorList>
            <person name="Zheng R.K."/>
            <person name="Sun C.M."/>
        </authorList>
    </citation>
    <scope>NUCLEOTIDE SEQUENCE [LARGE SCALE GENOMIC DNA]</scope>
    <source>
        <strain evidence="4 5">WC007</strain>
    </source>
</reference>
<dbReference type="EMBL" id="CP046401">
    <property type="protein sequence ID" value="QGY42691.1"/>
    <property type="molecule type" value="Genomic_DNA"/>
</dbReference>
<sequence length="279" mass="32190">MKNKIIVVVGASGNQGREVVKNLLGKGFQVRTLTRNPKKIEKLRYEDNLTIFHDDLKNKDSLQNLMTDAYGLFFVLPPHKKSVAYGRTLIALIRNSNLKHVVFSSVGGVDRNSAINHFRWKKEIEDHLRQSGKPFTIVRPAGYMETFAHPKSIRLITGLLNLYINSTGTFQLISTQDIGRIVSMVFDNPQKYKEQIMEISGDELTVTELFYKLNQVKGIKMMPYRFPKMAKYFIPKSLKQMLVFYANDGWKANISELRNEFKGLLTFEDWLKTSDIFNK</sequence>
<dbReference type="InterPro" id="IPR036291">
    <property type="entry name" value="NAD(P)-bd_dom_sf"/>
</dbReference>
<dbReference type="SUPFAM" id="SSF51735">
    <property type="entry name" value="NAD(P)-binding Rossmann-fold domains"/>
    <property type="match status" value="1"/>
</dbReference>
<dbReference type="PANTHER" id="PTHR42748:SF7">
    <property type="entry name" value="NMRA LIKE REDOX SENSOR 1-RELATED"/>
    <property type="match status" value="1"/>
</dbReference>
<evidence type="ECO:0000259" key="3">
    <source>
        <dbReference type="Pfam" id="PF05368"/>
    </source>
</evidence>
<dbReference type="Gene3D" id="3.40.50.720">
    <property type="entry name" value="NAD(P)-binding Rossmann-like Domain"/>
    <property type="match status" value="1"/>
</dbReference>
<gene>
    <name evidence="4" type="ORF">GM418_03185</name>
</gene>
<name>A0A6I6JK70_9BACT</name>
<feature type="domain" description="NmrA-like" evidence="3">
    <location>
        <begin position="3"/>
        <end position="236"/>
    </location>
</feature>
<dbReference type="Gene3D" id="3.90.25.10">
    <property type="entry name" value="UDP-galactose 4-epimerase, domain 1"/>
    <property type="match status" value="1"/>
</dbReference>
<dbReference type="RefSeq" id="WP_158863081.1">
    <property type="nucleotide sequence ID" value="NZ_CP046401.1"/>
</dbReference>
<accession>A0A6I6JK70</accession>
<proteinExistence type="inferred from homology"/>
<evidence type="ECO:0000256" key="1">
    <source>
        <dbReference type="ARBA" id="ARBA00006328"/>
    </source>
</evidence>
<evidence type="ECO:0000256" key="2">
    <source>
        <dbReference type="ARBA" id="ARBA00022857"/>
    </source>
</evidence>
<dbReference type="KEGG" id="mcos:GM418_03185"/>
<organism evidence="4 5">
    <name type="scientific">Maribellus comscasis</name>
    <dbReference type="NCBI Taxonomy" id="2681766"/>
    <lineage>
        <taxon>Bacteria</taxon>
        <taxon>Pseudomonadati</taxon>
        <taxon>Bacteroidota</taxon>
        <taxon>Bacteroidia</taxon>
        <taxon>Marinilabiliales</taxon>
        <taxon>Prolixibacteraceae</taxon>
        <taxon>Maribellus</taxon>
    </lineage>
</organism>
<dbReference type="Proteomes" id="UP000428260">
    <property type="component" value="Chromosome"/>
</dbReference>
<keyword evidence="2" id="KW-0521">NADP</keyword>
<evidence type="ECO:0000313" key="4">
    <source>
        <dbReference type="EMBL" id="QGY42691.1"/>
    </source>
</evidence>
<dbReference type="AlphaFoldDB" id="A0A6I6JK70"/>
<evidence type="ECO:0000313" key="5">
    <source>
        <dbReference type="Proteomes" id="UP000428260"/>
    </source>
</evidence>
<dbReference type="PANTHER" id="PTHR42748">
    <property type="entry name" value="NITROGEN METABOLITE REPRESSION PROTEIN NMRA FAMILY MEMBER"/>
    <property type="match status" value="1"/>
</dbReference>
<dbReference type="InterPro" id="IPR051164">
    <property type="entry name" value="NmrA-like_oxidored"/>
</dbReference>